<protein>
    <recommendedName>
        <fullName evidence="2">SIR2-like domain-containing protein</fullName>
    </recommendedName>
</protein>
<reference evidence="1" key="1">
    <citation type="journal article" date="2015" name="Nature">
        <title>Complex archaea that bridge the gap between prokaryotes and eukaryotes.</title>
        <authorList>
            <person name="Spang A."/>
            <person name="Saw J.H."/>
            <person name="Jorgensen S.L."/>
            <person name="Zaremba-Niedzwiedzka K."/>
            <person name="Martijn J."/>
            <person name="Lind A.E."/>
            <person name="van Eijk R."/>
            <person name="Schleper C."/>
            <person name="Guy L."/>
            <person name="Ettema T.J."/>
        </authorList>
    </citation>
    <scope>NUCLEOTIDE SEQUENCE</scope>
</reference>
<gene>
    <name evidence="1" type="ORF">LCGC14_0254270</name>
</gene>
<evidence type="ECO:0000313" key="1">
    <source>
        <dbReference type="EMBL" id="KKN87896.1"/>
    </source>
</evidence>
<comment type="caution">
    <text evidence="1">The sequence shown here is derived from an EMBL/GenBank/DDBJ whole genome shotgun (WGS) entry which is preliminary data.</text>
</comment>
<proteinExistence type="predicted"/>
<organism evidence="1">
    <name type="scientific">marine sediment metagenome</name>
    <dbReference type="NCBI Taxonomy" id="412755"/>
    <lineage>
        <taxon>unclassified sequences</taxon>
        <taxon>metagenomes</taxon>
        <taxon>ecological metagenomes</taxon>
    </lineage>
</organism>
<dbReference type="AlphaFoldDB" id="A0A0F9WP26"/>
<accession>A0A0F9WP26</accession>
<sequence length="314" mass="35531">MIKRKTVLVLGAGASKPYGYPMGKELYYQALAHLAQDQSNHATFLRTNGFGDDFVPFRDALRNCGGESIDTFLEGRREFVPIGKAVIAYTLCHHEDHGVLFDEDRAGRRWYKHLFKIMKADVPRLEEFSGNELAVVTFNYDRSLEHFFITSLKHTFGKSDDECADELSKVPIIHVHGRLGWLPWQDNGPGRVYGMPVSAAGMVEAAESIKIVHEQSDVDTIDEFVEAHKLLAEASIICFLGFGYDKKNVERLRLGRLNGDYLLKGTCFGHTEHERGITANLLKQMLPRLMQHRVTIGQKHQDILAYLRSNPVLS</sequence>
<evidence type="ECO:0008006" key="2">
    <source>
        <dbReference type="Google" id="ProtNLM"/>
    </source>
</evidence>
<name>A0A0F9WP26_9ZZZZ</name>
<dbReference type="EMBL" id="LAZR01000133">
    <property type="protein sequence ID" value="KKN87896.1"/>
    <property type="molecule type" value="Genomic_DNA"/>
</dbReference>